<dbReference type="EMBL" id="LCWV01000017">
    <property type="protein sequence ID" value="PWI67809.1"/>
    <property type="molecule type" value="Genomic_DNA"/>
</dbReference>
<dbReference type="GO" id="GO:0005685">
    <property type="term" value="C:U1 snRNP"/>
    <property type="evidence" value="ECO:0007669"/>
    <property type="project" value="InterPro"/>
</dbReference>
<sequence>MAAEQRKLLEQLMGASTSRQAQVSMDDPKVCRSYIVGTCPHDLFTNTKQDFGPCSKIHSEGLKAEYEAMPERDRQRLGFEYDYMRDLHKYIDDCNRRIDSAQKRLEKTPEEIRQTNDLLEAIADIDENIKCGVEEIEVFVRIGQVNLAMDEWHNLKVMAQTKAEKERELKALSDTSGPSGHQKLQVCDVCGAYLSRLDNDRRLADHFYGKMHLGYAQMRKASRLWMTMAPVDLVALRDHAAMADTEAVVATEARSLTRSTRNPPTLVTMALTSVEATILARATWDLPSTTTEAIAVIEATTSLRATWDLEVTTAVTGVVEVVVVVVAAAGRVVAHAATNEPTGVVHYGKKARWESLGIGVCGVYGQSAFKGKYPTGKEGIWMFDNLASALGPGMGVRIWRFAAREQGMT</sequence>
<dbReference type="GO" id="GO:0006376">
    <property type="term" value="P:mRNA splice site recognition"/>
    <property type="evidence" value="ECO:0007669"/>
    <property type="project" value="InterPro"/>
</dbReference>
<reference evidence="2 5" key="4">
    <citation type="journal article" date="2024" name="Microbiol. Resour. Announc.">
        <title>Genome annotations for the ascomycete fungi Trichoderma harzianum, Trichoderma aggressivum, and Purpureocillium lilacinum.</title>
        <authorList>
            <person name="Beijen E.P.W."/>
            <person name="Ohm R.A."/>
        </authorList>
    </citation>
    <scope>NUCLEOTIDE SEQUENCE [LARGE SCALE GENOMIC DNA]</scope>
    <source>
        <strain evidence="2 5">CBS 150709</strain>
    </source>
</reference>
<dbReference type="Proteomes" id="UP000245956">
    <property type="component" value="Unassembled WGS sequence"/>
</dbReference>
<dbReference type="Proteomes" id="UP001287286">
    <property type="component" value="Unassembled WGS sequence"/>
</dbReference>
<evidence type="ECO:0000313" key="5">
    <source>
        <dbReference type="Proteomes" id="UP001287286"/>
    </source>
</evidence>
<comment type="caution">
    <text evidence="3">The sequence shown here is derived from an EMBL/GenBank/DDBJ whole genome shotgun (WGS) entry which is preliminary data.</text>
</comment>
<dbReference type="EMBL" id="JAWRVI010000022">
    <property type="protein sequence ID" value="KAK4088938.1"/>
    <property type="molecule type" value="Genomic_DNA"/>
</dbReference>
<dbReference type="AlphaFoldDB" id="A0A2U3DZX0"/>
<protein>
    <recommendedName>
        <fullName evidence="6">LUC7-domain-containing protein</fullName>
    </recommendedName>
</protein>
<evidence type="ECO:0000256" key="1">
    <source>
        <dbReference type="ARBA" id="ARBA00005655"/>
    </source>
</evidence>
<reference evidence="3 4" key="2">
    <citation type="journal article" date="2016" name="Front. Microbiol.">
        <title>Genome and transcriptome sequences reveal the specific parasitism of the nematophagous Purpureocillium lilacinum 36-1.</title>
        <authorList>
            <person name="Xie J."/>
            <person name="Li S."/>
            <person name="Mo C."/>
            <person name="Xiao X."/>
            <person name="Peng D."/>
            <person name="Wang G."/>
            <person name="Xiao Y."/>
        </authorList>
    </citation>
    <scope>NUCLEOTIDE SEQUENCE [LARGE SCALE GENOMIC DNA]</scope>
    <source>
        <strain evidence="3 4">36-1</strain>
    </source>
</reference>
<proteinExistence type="inferred from homology"/>
<reference evidence="3" key="1">
    <citation type="submission" date="2015-05" db="EMBL/GenBank/DDBJ databases">
        <authorList>
            <person name="Wang D.B."/>
            <person name="Wang M."/>
        </authorList>
    </citation>
    <scope>NUCLEOTIDE SEQUENCE</scope>
    <source>
        <strain evidence="3">36-1</strain>
    </source>
</reference>
<reference evidence="2" key="3">
    <citation type="submission" date="2023-11" db="EMBL/GenBank/DDBJ databases">
        <authorList>
            <person name="Beijen E."/>
            <person name="Ohm R.A."/>
        </authorList>
    </citation>
    <scope>NUCLEOTIDE SEQUENCE</scope>
    <source>
        <strain evidence="2">CBS 150709</strain>
    </source>
</reference>
<dbReference type="PANTHER" id="PTHR12375">
    <property type="entry name" value="RNA-BINDING PROTEIN LUC7-RELATED"/>
    <property type="match status" value="1"/>
</dbReference>
<accession>A0A2U3DZX0</accession>
<comment type="similarity">
    <text evidence="1">Belongs to the Luc7 family.</text>
</comment>
<gene>
    <name evidence="3" type="ORF">PCL_02730</name>
    <name evidence="2" type="ORF">Purlil1_6791</name>
</gene>
<dbReference type="InterPro" id="IPR004882">
    <property type="entry name" value="Luc7-rel"/>
</dbReference>
<dbReference type="Pfam" id="PF03194">
    <property type="entry name" value="LUC7"/>
    <property type="match status" value="1"/>
</dbReference>
<evidence type="ECO:0000313" key="4">
    <source>
        <dbReference type="Proteomes" id="UP000245956"/>
    </source>
</evidence>
<evidence type="ECO:0008006" key="6">
    <source>
        <dbReference type="Google" id="ProtNLM"/>
    </source>
</evidence>
<evidence type="ECO:0000313" key="3">
    <source>
        <dbReference type="EMBL" id="PWI67809.1"/>
    </source>
</evidence>
<name>A0A2U3DZX0_PURLI</name>
<organism evidence="3 4">
    <name type="scientific">Purpureocillium lilacinum</name>
    <name type="common">Paecilomyces lilacinus</name>
    <dbReference type="NCBI Taxonomy" id="33203"/>
    <lineage>
        <taxon>Eukaryota</taxon>
        <taxon>Fungi</taxon>
        <taxon>Dikarya</taxon>
        <taxon>Ascomycota</taxon>
        <taxon>Pezizomycotina</taxon>
        <taxon>Sordariomycetes</taxon>
        <taxon>Hypocreomycetidae</taxon>
        <taxon>Hypocreales</taxon>
        <taxon>Ophiocordycipitaceae</taxon>
        <taxon>Purpureocillium</taxon>
    </lineage>
</organism>
<dbReference type="GO" id="GO:0003729">
    <property type="term" value="F:mRNA binding"/>
    <property type="evidence" value="ECO:0007669"/>
    <property type="project" value="InterPro"/>
</dbReference>
<keyword evidence="5" id="KW-1185">Reference proteome</keyword>
<evidence type="ECO:0000313" key="2">
    <source>
        <dbReference type="EMBL" id="KAK4088938.1"/>
    </source>
</evidence>